<dbReference type="AlphaFoldDB" id="A0A101QRY1"/>
<dbReference type="GeneID" id="91428352"/>
<evidence type="ECO:0000313" key="1">
    <source>
        <dbReference type="EMBL" id="KUN34847.1"/>
    </source>
</evidence>
<proteinExistence type="predicted"/>
<evidence type="ECO:0000313" key="2">
    <source>
        <dbReference type="Proteomes" id="UP000053271"/>
    </source>
</evidence>
<dbReference type="EMBL" id="LMWS01000035">
    <property type="protein sequence ID" value="KUN34847.1"/>
    <property type="molecule type" value="Genomic_DNA"/>
</dbReference>
<reference evidence="1 2" key="1">
    <citation type="submission" date="2015-10" db="EMBL/GenBank/DDBJ databases">
        <title>Draft genome sequence of Streptomyces longwoodensis DSM 41677, type strain for the species Streptomyces longwoodensis.</title>
        <authorList>
            <person name="Ruckert C."/>
            <person name="Winkler A."/>
            <person name="Kalinowski J."/>
            <person name="Kampfer P."/>
            <person name="Glaeser S."/>
        </authorList>
    </citation>
    <scope>NUCLEOTIDE SEQUENCE [LARGE SCALE GENOMIC DNA]</scope>
    <source>
        <strain evidence="1 2">DSM 41677</strain>
    </source>
</reference>
<organism evidence="1 2">
    <name type="scientific">Streptomyces longwoodensis</name>
    <dbReference type="NCBI Taxonomy" id="68231"/>
    <lineage>
        <taxon>Bacteria</taxon>
        <taxon>Bacillati</taxon>
        <taxon>Actinomycetota</taxon>
        <taxon>Actinomycetes</taxon>
        <taxon>Kitasatosporales</taxon>
        <taxon>Streptomycetaceae</taxon>
        <taxon>Streptomyces</taxon>
    </lineage>
</organism>
<gene>
    <name evidence="1" type="ORF">AQJ30_27655</name>
</gene>
<comment type="caution">
    <text evidence="1">The sequence shown here is derived from an EMBL/GenBank/DDBJ whole genome shotgun (WGS) entry which is preliminary data.</text>
</comment>
<protein>
    <submittedName>
        <fullName evidence="1">Uncharacterized protein</fullName>
    </submittedName>
</protein>
<dbReference type="Proteomes" id="UP000053271">
    <property type="component" value="Unassembled WGS sequence"/>
</dbReference>
<keyword evidence="2" id="KW-1185">Reference proteome</keyword>
<accession>A0A101QRY1</accession>
<name>A0A101QRY1_9ACTN</name>
<dbReference type="RefSeq" id="WP_067239413.1">
    <property type="nucleotide sequence ID" value="NZ_KQ948560.1"/>
</dbReference>
<sequence>MQHATAPTPSAAEPPRGDVPAAVLAVLTLPDFDELTADQARGADCTWCRTRLPKGGAVDLGERRHAGVTLFLRSCRRCLAAAAHRGLLDHAPGCAPCTNSAAECPIGRGLYRLIRGGRR</sequence>